<proteinExistence type="predicted"/>
<dbReference type="OrthoDB" id="8905397at2"/>
<name>A0A1C7EAL6_9BACL</name>
<evidence type="ECO:0008006" key="5">
    <source>
        <dbReference type="Google" id="ProtNLM"/>
    </source>
</evidence>
<feature type="domain" description="DUF4334" evidence="2">
    <location>
        <begin position="103"/>
        <end position="158"/>
    </location>
</feature>
<evidence type="ECO:0000259" key="1">
    <source>
        <dbReference type="Pfam" id="PF14231"/>
    </source>
</evidence>
<organism evidence="3 4">
    <name type="scientific">Planococcus plakortidis</name>
    <dbReference type="NCBI Taxonomy" id="1038856"/>
    <lineage>
        <taxon>Bacteria</taxon>
        <taxon>Bacillati</taxon>
        <taxon>Bacillota</taxon>
        <taxon>Bacilli</taxon>
        <taxon>Bacillales</taxon>
        <taxon>Caryophanaceae</taxon>
        <taxon>Planococcus</taxon>
    </lineage>
</organism>
<keyword evidence="4" id="KW-1185">Reference proteome</keyword>
<dbReference type="RefSeq" id="WP_068870526.1">
    <property type="nucleotide sequence ID" value="NZ_CP016539.2"/>
</dbReference>
<protein>
    <recommendedName>
        <fullName evidence="5">DUF4334 domain-containing protein</fullName>
    </recommendedName>
</protein>
<reference evidence="3" key="1">
    <citation type="submission" date="2016-10" db="EMBL/GenBank/DDBJ databases">
        <authorList>
            <person name="See-Too W.S."/>
        </authorList>
    </citation>
    <scope>NUCLEOTIDE SEQUENCE [LARGE SCALE GENOMIC DNA]</scope>
    <source>
        <strain evidence="3">DSM 23997</strain>
    </source>
</reference>
<gene>
    <name evidence="3" type="ORF">BBI15_09660</name>
</gene>
<dbReference type="Pfam" id="PF14231">
    <property type="entry name" value="GXWXG"/>
    <property type="match status" value="1"/>
</dbReference>
<evidence type="ECO:0000313" key="3">
    <source>
        <dbReference type="EMBL" id="ANU20462.1"/>
    </source>
</evidence>
<dbReference type="EMBL" id="CP016539">
    <property type="protein sequence ID" value="ANU20462.1"/>
    <property type="molecule type" value="Genomic_DNA"/>
</dbReference>
<dbReference type="AlphaFoldDB" id="A0A1C7EAL6"/>
<evidence type="ECO:0000259" key="2">
    <source>
        <dbReference type="Pfam" id="PF14232"/>
    </source>
</evidence>
<dbReference type="Gene3D" id="2.40.128.580">
    <property type="entry name" value="GXWXG domain"/>
    <property type="match status" value="1"/>
</dbReference>
<evidence type="ECO:0000313" key="4">
    <source>
        <dbReference type="Proteomes" id="UP000092650"/>
    </source>
</evidence>
<dbReference type="InterPro" id="IPR025568">
    <property type="entry name" value="DUF4334"/>
</dbReference>
<dbReference type="Pfam" id="PF14232">
    <property type="entry name" value="DUF4334"/>
    <property type="match status" value="1"/>
</dbReference>
<dbReference type="InterPro" id="IPR025951">
    <property type="entry name" value="GXWXG_dom"/>
</dbReference>
<accession>A0A1C7EAL6</accession>
<dbReference type="STRING" id="1038856.BBI15_09660"/>
<dbReference type="Proteomes" id="UP000092650">
    <property type="component" value="Chromosome"/>
</dbReference>
<feature type="domain" description="GXWXG" evidence="1">
    <location>
        <begin position="24"/>
        <end position="79"/>
    </location>
</feature>
<dbReference type="KEGG" id="ppla:BBI15_09660"/>
<sequence>MKPERRLWEILEQGRAGVEEACSLFDALEPVEPQVMLGTWKGRELPTGHPLDGWLEKTGWYGKAFHNTEYVDPLLFRTPFGKPLALPPFPPGSVVNLLSGARGAARLRKMEWRGKTSAVMVYDHLPIHDHFRKVNDDVLLGMMDWKGMKRPYFFLLARVYT</sequence>